<dbReference type="InterPro" id="IPR029058">
    <property type="entry name" value="AB_hydrolase_fold"/>
</dbReference>
<dbReference type="EMBL" id="JBHTEF010000001">
    <property type="protein sequence ID" value="MFC7581648.1"/>
    <property type="molecule type" value="Genomic_DNA"/>
</dbReference>
<keyword evidence="3" id="KW-1185">Reference proteome</keyword>
<evidence type="ECO:0000313" key="3">
    <source>
        <dbReference type="Proteomes" id="UP001596527"/>
    </source>
</evidence>
<organism evidence="2 3">
    <name type="scientific">Schaalia naturae</name>
    <dbReference type="NCBI Taxonomy" id="635203"/>
    <lineage>
        <taxon>Bacteria</taxon>
        <taxon>Bacillati</taxon>
        <taxon>Actinomycetota</taxon>
        <taxon>Actinomycetes</taxon>
        <taxon>Actinomycetales</taxon>
        <taxon>Actinomycetaceae</taxon>
        <taxon>Schaalia</taxon>
    </lineage>
</organism>
<accession>A0ABW2SQM6</accession>
<comment type="caution">
    <text evidence="2">The sequence shown here is derived from an EMBL/GenBank/DDBJ whole genome shotgun (WGS) entry which is preliminary data.</text>
</comment>
<feature type="transmembrane region" description="Helical" evidence="1">
    <location>
        <begin position="34"/>
        <end position="53"/>
    </location>
</feature>
<feature type="transmembrane region" description="Helical" evidence="1">
    <location>
        <begin position="65"/>
        <end position="86"/>
    </location>
</feature>
<dbReference type="Gene3D" id="3.40.50.1820">
    <property type="entry name" value="alpha/beta hydrolase"/>
    <property type="match status" value="1"/>
</dbReference>
<dbReference type="InterPro" id="IPR000801">
    <property type="entry name" value="Esterase-like"/>
</dbReference>
<protein>
    <submittedName>
        <fullName evidence="2">Alpha/beta hydrolase</fullName>
    </submittedName>
</protein>
<proteinExistence type="predicted"/>
<dbReference type="PANTHER" id="PTHR48098:SF1">
    <property type="entry name" value="DIACYLGLYCEROL ACYLTRANSFERASE_MYCOLYLTRANSFERASE AG85A"/>
    <property type="match status" value="1"/>
</dbReference>
<dbReference type="RefSeq" id="WP_380976311.1">
    <property type="nucleotide sequence ID" value="NZ_JBHTEF010000001.1"/>
</dbReference>
<evidence type="ECO:0000313" key="2">
    <source>
        <dbReference type="EMBL" id="MFC7581648.1"/>
    </source>
</evidence>
<dbReference type="GO" id="GO:0016787">
    <property type="term" value="F:hydrolase activity"/>
    <property type="evidence" value="ECO:0007669"/>
    <property type="project" value="UniProtKB-KW"/>
</dbReference>
<keyword evidence="1" id="KW-0812">Transmembrane</keyword>
<dbReference type="Pfam" id="PF00756">
    <property type="entry name" value="Esterase"/>
    <property type="match status" value="1"/>
</dbReference>
<dbReference type="Proteomes" id="UP001596527">
    <property type="component" value="Unassembled WGS sequence"/>
</dbReference>
<evidence type="ECO:0000256" key="1">
    <source>
        <dbReference type="SAM" id="Phobius"/>
    </source>
</evidence>
<dbReference type="PANTHER" id="PTHR48098">
    <property type="entry name" value="ENTEROCHELIN ESTERASE-RELATED"/>
    <property type="match status" value="1"/>
</dbReference>
<keyword evidence="1" id="KW-0472">Membrane</keyword>
<dbReference type="InterPro" id="IPR050583">
    <property type="entry name" value="Mycobacterial_A85_antigen"/>
</dbReference>
<keyword evidence="2" id="KW-0378">Hydrolase</keyword>
<dbReference type="SUPFAM" id="SSF53474">
    <property type="entry name" value="alpha/beta-Hydrolases"/>
    <property type="match status" value="1"/>
</dbReference>
<name>A0ABW2SQM6_9ACTO</name>
<gene>
    <name evidence="2" type="ORF">ACFQWG_10630</name>
</gene>
<sequence>MGVAGGPSAADSDVTLPRDVARALGGGGGWISSWWTVAAVLGVVAGAVVWAALRRRRGRRAWPGAMVAVPAAILAAAIGANAYVGYIPTTDALRVTLSSWGIGSPPTTAAAVPGAAQSGAGGEGVGAVSSASVPAPASLKMPSDALTWVYTPPGYDPAGLVRYPVVYLVHGEPGQAGDWIAAGDAGHTMDVLIDQAAAQPMIVVSVDVNGTGPSAGDTECLDSTTGGSQVETYLNTVVVPWVDAHYATVADASHRAVGGFSSGGFCALDQGLRHPDTFGTVLSIAGYTDPGDGGTAMLATADQRAAHAVAGYVSGLDGAGRHVFLSTGGDEGDQGVLATRALADPLRADGFDVATQILPHYGHTWVYARAALPYGIVFFSQSLTASASSSG</sequence>
<reference evidence="3" key="1">
    <citation type="journal article" date="2019" name="Int. J. Syst. Evol. Microbiol.">
        <title>The Global Catalogue of Microorganisms (GCM) 10K type strain sequencing project: providing services to taxonomists for standard genome sequencing and annotation.</title>
        <authorList>
            <consortium name="The Broad Institute Genomics Platform"/>
            <consortium name="The Broad Institute Genome Sequencing Center for Infectious Disease"/>
            <person name="Wu L."/>
            <person name="Ma J."/>
        </authorList>
    </citation>
    <scope>NUCLEOTIDE SEQUENCE [LARGE SCALE GENOMIC DNA]</scope>
    <source>
        <strain evidence="3">CCUG 56698</strain>
    </source>
</reference>
<keyword evidence="1" id="KW-1133">Transmembrane helix</keyword>